<keyword evidence="2" id="KW-1133">Transmembrane helix</keyword>
<dbReference type="SUPFAM" id="SSF51735">
    <property type="entry name" value="NAD(P)-binding Rossmann-fold domains"/>
    <property type="match status" value="2"/>
</dbReference>
<dbReference type="Gene3D" id="3.40.50.720">
    <property type="entry name" value="NAD(P)-binding Rossmann-like Domain"/>
    <property type="match status" value="2"/>
</dbReference>
<dbReference type="Proteomes" id="UP000015750">
    <property type="component" value="Unassembled WGS sequence"/>
</dbReference>
<comment type="similarity">
    <text evidence="1">Belongs to the polysaccharide synthase family.</text>
</comment>
<keyword evidence="2" id="KW-0812">Transmembrane</keyword>
<evidence type="ECO:0000256" key="1">
    <source>
        <dbReference type="ARBA" id="ARBA00007430"/>
    </source>
</evidence>
<evidence type="ECO:0000259" key="3">
    <source>
        <dbReference type="Pfam" id="PF02719"/>
    </source>
</evidence>
<dbReference type="Pfam" id="PF13727">
    <property type="entry name" value="CoA_binding_3"/>
    <property type="match status" value="1"/>
</dbReference>
<keyword evidence="2" id="KW-0472">Membrane</keyword>
<dbReference type="PANTHER" id="PTHR43318:SF1">
    <property type="entry name" value="POLYSACCHARIDE BIOSYNTHESIS PROTEIN EPSC-RELATED"/>
    <property type="match status" value="1"/>
</dbReference>
<gene>
    <name evidence="4" type="ORF">D358_00005</name>
</gene>
<dbReference type="EMBL" id="ATIR01000001">
    <property type="protein sequence ID" value="EPI12581.1"/>
    <property type="molecule type" value="Genomic_DNA"/>
</dbReference>
<feature type="transmembrane region" description="Helical" evidence="2">
    <location>
        <begin position="21"/>
        <end position="42"/>
    </location>
</feature>
<reference evidence="4 5" key="1">
    <citation type="submission" date="2013-06" db="EMBL/GenBank/DDBJ databases">
        <authorList>
            <person name="Weinstock G."/>
            <person name="Sodergren E."/>
            <person name="Lobos E.A."/>
            <person name="Fulton L."/>
            <person name="Fulton R."/>
            <person name="Courtney L."/>
            <person name="Fronick C."/>
            <person name="O'Laughlin M."/>
            <person name="Godfrey J."/>
            <person name="Wilson R.M."/>
            <person name="Miner T."/>
            <person name="Farmer C."/>
            <person name="Delehaunty K."/>
            <person name="Cordes M."/>
            <person name="Minx P."/>
            <person name="Tomlinson C."/>
            <person name="Chen J."/>
            <person name="Wollam A."/>
            <person name="Pepin K.H."/>
            <person name="Bhonagiri V."/>
            <person name="Zhang X."/>
            <person name="Warren W."/>
            <person name="Mitreva M."/>
            <person name="Mardis E.R."/>
            <person name="Wilson R.K."/>
        </authorList>
    </citation>
    <scope>NUCLEOTIDE SEQUENCE [LARGE SCALE GENOMIC DNA]</scope>
    <source>
        <strain evidence="4 5">RP2S-4</strain>
    </source>
</reference>
<dbReference type="InterPro" id="IPR036291">
    <property type="entry name" value="NAD(P)-bd_dom_sf"/>
</dbReference>
<organism evidence="4 5">
    <name type="scientific">Enterococcus faecalis RP2S-4</name>
    <dbReference type="NCBI Taxonomy" id="1244145"/>
    <lineage>
        <taxon>Bacteria</taxon>
        <taxon>Bacillati</taxon>
        <taxon>Bacillota</taxon>
        <taxon>Bacilli</taxon>
        <taxon>Lactobacillales</taxon>
        <taxon>Enterococcaceae</taxon>
        <taxon>Enterococcus</taxon>
    </lineage>
</organism>
<evidence type="ECO:0000313" key="4">
    <source>
        <dbReference type="EMBL" id="EPI12581.1"/>
    </source>
</evidence>
<dbReference type="Pfam" id="PF02719">
    <property type="entry name" value="Polysacc_synt_2"/>
    <property type="match status" value="1"/>
</dbReference>
<evidence type="ECO:0000256" key="2">
    <source>
        <dbReference type="SAM" id="Phobius"/>
    </source>
</evidence>
<feature type="transmembrane region" description="Helical" evidence="2">
    <location>
        <begin position="87"/>
        <end position="113"/>
    </location>
</feature>
<dbReference type="InterPro" id="IPR051203">
    <property type="entry name" value="Polysaccharide_Synthase-Rel"/>
</dbReference>
<proteinExistence type="inferred from homology"/>
<feature type="domain" description="Polysaccharide biosynthesis protein CapD-like" evidence="3">
    <location>
        <begin position="297"/>
        <end position="580"/>
    </location>
</feature>
<accession>A0ABC9TQJ6</accession>
<dbReference type="RefSeq" id="WP_016626841.1">
    <property type="nucleotide sequence ID" value="NZ_KE351796.1"/>
</dbReference>
<comment type="caution">
    <text evidence="4">The sequence shown here is derived from an EMBL/GenBank/DDBJ whole genome shotgun (WGS) entry which is preliminary data.</text>
</comment>
<dbReference type="AlphaFoldDB" id="A0ABC9TQJ6"/>
<feature type="transmembrane region" description="Helical" evidence="2">
    <location>
        <begin position="54"/>
        <end position="75"/>
    </location>
</feature>
<evidence type="ECO:0000313" key="5">
    <source>
        <dbReference type="Proteomes" id="UP000015750"/>
    </source>
</evidence>
<dbReference type="InterPro" id="IPR003869">
    <property type="entry name" value="Polysac_CapD-like"/>
</dbReference>
<name>A0ABC9TQJ6_ENTFL</name>
<dbReference type="CDD" id="cd05237">
    <property type="entry name" value="UDP_invert_4-6DH_SDR_e"/>
    <property type="match status" value="1"/>
</dbReference>
<sequence length="618" mass="69854">MLKLYISKQNKKINFTRRNKIELLILWDVGLIFFSYIITTALLDMNIILWEDFIFLNGLLSSIFYCVLGFLFHTFTQINRFISYKELLLLFVISSIQITLATISSNIFTNYYITLQYRLVNLLVIFFLLSGTRLMWYAWIQLRNTNSFSETQGQRIIIIGAGDGGRRLAQGLEQSCQTKEIQIIGFLDDDIDKRGTYISGIKILGSLEDISIIVNKYEVDVVVIAIPSLKKNRLREIIGFLQDEKVKISTIPSVKDLVMGDIVFKKLKQIEISDLLGRDEVSLNTEKIKKQITGKVVLITGAGGSIGSEISHQVIQFNPNKLILFGHGENSIYQITRKLNKEYMNTPTEIIPIIADIQDKKRVDEIIKQYRPNIIYHAAAHKHVPLMEYNPTEAMKNNVYGTLNVAQSAKKYEVNSFVMISSDKANRPPNVMGATKRIAEMIITGLNEPGSHTKLSAVRFGNVLGSRGSVVPIFKEQISEGGPVKVTDFRMTRYFMSIPEASRLVIQAGVLARGGEIFVLDMGSQIKIVDLAETMIQLSGYSKDEIEIIETGIRPGEKLYEELLLDKEKSNTKIFDKIFVGNINGFSFEEVIQFIQSISLEDTELSEKLIAFANASSE</sequence>
<dbReference type="PANTHER" id="PTHR43318">
    <property type="entry name" value="UDP-N-ACETYLGLUCOSAMINE 4,6-DEHYDRATASE"/>
    <property type="match status" value="1"/>
</dbReference>
<protein>
    <submittedName>
        <fullName evidence="4">Epimerase/dehydratase WbiI</fullName>
    </submittedName>
</protein>